<reference evidence="1" key="2">
    <citation type="journal article" date="2023" name="IMA Fungus">
        <title>Comparative genomic study of the Penicillium genus elucidates a diverse pangenome and 15 lateral gene transfer events.</title>
        <authorList>
            <person name="Petersen C."/>
            <person name="Sorensen T."/>
            <person name="Nielsen M.R."/>
            <person name="Sondergaard T.E."/>
            <person name="Sorensen J.L."/>
            <person name="Fitzpatrick D.A."/>
            <person name="Frisvad J.C."/>
            <person name="Nielsen K.L."/>
        </authorList>
    </citation>
    <scope>NUCLEOTIDE SEQUENCE</scope>
    <source>
        <strain evidence="1">IBT 3081</strain>
    </source>
</reference>
<protein>
    <submittedName>
        <fullName evidence="1">Uncharacterized protein</fullName>
    </submittedName>
</protein>
<dbReference type="EMBL" id="JAPZBT010000002">
    <property type="protein sequence ID" value="KAJ5374649.1"/>
    <property type="molecule type" value="Genomic_DNA"/>
</dbReference>
<reference evidence="1" key="1">
    <citation type="submission" date="2022-12" db="EMBL/GenBank/DDBJ databases">
        <authorList>
            <person name="Petersen C."/>
        </authorList>
    </citation>
    <scope>NUCLEOTIDE SEQUENCE</scope>
    <source>
        <strain evidence="1">IBT 3081</strain>
    </source>
</reference>
<comment type="caution">
    <text evidence="1">The sequence shown here is derived from an EMBL/GenBank/DDBJ whole genome shotgun (WGS) entry which is preliminary data.</text>
</comment>
<name>A0A9W9VBJ4_9EURO</name>
<keyword evidence="2" id="KW-1185">Reference proteome</keyword>
<dbReference type="Proteomes" id="UP001147752">
    <property type="component" value="Unassembled WGS sequence"/>
</dbReference>
<dbReference type="RefSeq" id="XP_056580635.1">
    <property type="nucleotide sequence ID" value="XM_056724385.1"/>
</dbReference>
<accession>A0A9W9VBJ4</accession>
<proteinExistence type="predicted"/>
<evidence type="ECO:0000313" key="1">
    <source>
        <dbReference type="EMBL" id="KAJ5374649.1"/>
    </source>
</evidence>
<sequence>MQQNFISVVSALPAGRLSGLIRAQKAAKPFSWVEESNMYWALWHLRHYSDLHNYASRQNWPEESMKKVKEHLTWNEIEDLTAEVISTVAAVLSDLGLSPIYSYPYLSEHEESIQGVWWYPSETPPPLFHSFDLEGSMDIAVWPLPPIPSDGIVTDMWILDVRGCGRTVPHLGWYKDRSRMLAYNGPNPNFTMLRIQPYRRLGVFIWDVWRMYSTGLIHWNGPSYSALIPGPDGDAEVLELVGVQFVPMGEWHSRWITPACWGYVLKHSEHSKKRKENLKEYVI</sequence>
<evidence type="ECO:0000313" key="2">
    <source>
        <dbReference type="Proteomes" id="UP001147752"/>
    </source>
</evidence>
<organism evidence="1 2">
    <name type="scientific">Penicillium concentricum</name>
    <dbReference type="NCBI Taxonomy" id="293559"/>
    <lineage>
        <taxon>Eukaryota</taxon>
        <taxon>Fungi</taxon>
        <taxon>Dikarya</taxon>
        <taxon>Ascomycota</taxon>
        <taxon>Pezizomycotina</taxon>
        <taxon>Eurotiomycetes</taxon>
        <taxon>Eurotiomycetidae</taxon>
        <taxon>Eurotiales</taxon>
        <taxon>Aspergillaceae</taxon>
        <taxon>Penicillium</taxon>
    </lineage>
</organism>
<gene>
    <name evidence="1" type="ORF">N7517_006655</name>
</gene>
<dbReference type="GeneID" id="81463568"/>
<dbReference type="OrthoDB" id="4358152at2759"/>
<dbReference type="AlphaFoldDB" id="A0A9W9VBJ4"/>